<feature type="transmembrane region" description="Helical" evidence="2">
    <location>
        <begin position="12"/>
        <end position="34"/>
    </location>
</feature>
<feature type="region of interest" description="Disordered" evidence="1">
    <location>
        <begin position="157"/>
        <end position="228"/>
    </location>
</feature>
<feature type="compositionally biased region" description="Basic and acidic residues" evidence="1">
    <location>
        <begin position="206"/>
        <end position="217"/>
    </location>
</feature>
<dbReference type="Proteomes" id="UP001364617">
    <property type="component" value="Unassembled WGS sequence"/>
</dbReference>
<dbReference type="PANTHER" id="PTHR28613">
    <property type="entry name" value="SI:CH211-232M10.4-RELATED"/>
    <property type="match status" value="1"/>
</dbReference>
<keyword evidence="2" id="KW-1133">Transmembrane helix</keyword>
<name>A0AAN9DMP9_9TELE</name>
<gene>
    <name evidence="3" type="ORF">R3I93_002362</name>
</gene>
<dbReference type="PANTHER" id="PTHR28613:SF7">
    <property type="entry name" value="TRANSMEMBRANE PROTEIN 238"/>
    <property type="match status" value="1"/>
</dbReference>
<comment type="caution">
    <text evidence="3">The sequence shown here is derived from an EMBL/GenBank/DDBJ whole genome shotgun (WGS) entry which is preliminary data.</text>
</comment>
<dbReference type="Pfam" id="PF15125">
    <property type="entry name" value="TMEM238"/>
    <property type="match status" value="1"/>
</dbReference>
<reference evidence="3 4" key="1">
    <citation type="submission" date="2024-02" db="EMBL/GenBank/DDBJ databases">
        <title>Chromosome-level genome assembly of the Eurasian Minnow (Phoxinus phoxinus).</title>
        <authorList>
            <person name="Oriowo T.O."/>
            <person name="Martin S."/>
            <person name="Stange M."/>
            <person name="Chrysostomakis Y."/>
            <person name="Brown T."/>
            <person name="Winkler S."/>
            <person name="Kukowka S."/>
            <person name="Myers E.W."/>
            <person name="Bohne A."/>
        </authorList>
    </citation>
    <scope>NUCLEOTIDE SEQUENCE [LARGE SCALE GENOMIC DNA]</scope>
    <source>
        <strain evidence="3">ZFMK-TIS-60720</strain>
        <tissue evidence="3">Whole Organism</tissue>
    </source>
</reference>
<keyword evidence="4" id="KW-1185">Reference proteome</keyword>
<sequence length="228" mass="25940">MKELRCIGTCLLLFVMAIVFDVVGVILLFVGVFGDVRRNGVFYGDFLIHTGALLLFASLAWWLMWYVGNIRVEDESVEHRSSAARSVKELARKLTERLSKTHNSGEKTGSKSSTIRNVTWGKSTYFPGHKDLDMIKCDELPKEKSGDDQFIYYQNQGYEDEESGKPIPVEVSESDVSKCNEESQEKKPKEDQFNCYQNEGYEDSESDGKPQEKKPDDQTEPQSLDDLL</sequence>
<feature type="transmembrane region" description="Helical" evidence="2">
    <location>
        <begin position="46"/>
        <end position="67"/>
    </location>
</feature>
<accession>A0AAN9DMP9</accession>
<dbReference type="InterPro" id="IPR029365">
    <property type="entry name" value="TMEM238"/>
</dbReference>
<protein>
    <recommendedName>
        <fullName evidence="5">Transmembrane protein 238</fullName>
    </recommendedName>
</protein>
<dbReference type="EMBL" id="JAYKXH010000002">
    <property type="protein sequence ID" value="KAK7175426.1"/>
    <property type="molecule type" value="Genomic_DNA"/>
</dbReference>
<feature type="compositionally biased region" description="Basic and acidic residues" evidence="1">
    <location>
        <begin position="175"/>
        <end position="192"/>
    </location>
</feature>
<dbReference type="AlphaFoldDB" id="A0AAN9DMP9"/>
<keyword evidence="2" id="KW-0472">Membrane</keyword>
<proteinExistence type="predicted"/>
<evidence type="ECO:0000313" key="4">
    <source>
        <dbReference type="Proteomes" id="UP001364617"/>
    </source>
</evidence>
<evidence type="ECO:0000256" key="1">
    <source>
        <dbReference type="SAM" id="MobiDB-lite"/>
    </source>
</evidence>
<keyword evidence="2" id="KW-0812">Transmembrane</keyword>
<evidence type="ECO:0000313" key="3">
    <source>
        <dbReference type="EMBL" id="KAK7175426.1"/>
    </source>
</evidence>
<organism evidence="3 4">
    <name type="scientific">Phoxinus phoxinus</name>
    <name type="common">Eurasian minnow</name>
    <dbReference type="NCBI Taxonomy" id="58324"/>
    <lineage>
        <taxon>Eukaryota</taxon>
        <taxon>Metazoa</taxon>
        <taxon>Chordata</taxon>
        <taxon>Craniata</taxon>
        <taxon>Vertebrata</taxon>
        <taxon>Euteleostomi</taxon>
        <taxon>Actinopterygii</taxon>
        <taxon>Neopterygii</taxon>
        <taxon>Teleostei</taxon>
        <taxon>Ostariophysi</taxon>
        <taxon>Cypriniformes</taxon>
        <taxon>Leuciscidae</taxon>
        <taxon>Phoxininae</taxon>
        <taxon>Phoxinus</taxon>
    </lineage>
</organism>
<evidence type="ECO:0008006" key="5">
    <source>
        <dbReference type="Google" id="ProtNLM"/>
    </source>
</evidence>
<evidence type="ECO:0000256" key="2">
    <source>
        <dbReference type="SAM" id="Phobius"/>
    </source>
</evidence>